<proteinExistence type="predicted"/>
<sequence length="71" mass="8249">MIIKYSNTGGRAELDIFMEIETCCYDISTALMVTQQIKISEEGYLRMKLGGKTFKYCPWCKDEIKRVNIND</sequence>
<dbReference type="EMBL" id="MT141434">
    <property type="protein sequence ID" value="QJA61234.1"/>
    <property type="molecule type" value="Genomic_DNA"/>
</dbReference>
<accession>A0A6M3JM73</accession>
<evidence type="ECO:0000313" key="2">
    <source>
        <dbReference type="EMBL" id="QJA70205.1"/>
    </source>
</evidence>
<dbReference type="EMBL" id="MT141772">
    <property type="protein sequence ID" value="QJA70205.1"/>
    <property type="molecule type" value="Genomic_DNA"/>
</dbReference>
<reference evidence="2" key="1">
    <citation type="submission" date="2020-03" db="EMBL/GenBank/DDBJ databases">
        <title>The deep terrestrial virosphere.</title>
        <authorList>
            <person name="Holmfeldt K."/>
            <person name="Nilsson E."/>
            <person name="Simone D."/>
            <person name="Lopez-Fernandez M."/>
            <person name="Wu X."/>
            <person name="de Brujin I."/>
            <person name="Lundin D."/>
            <person name="Andersson A."/>
            <person name="Bertilsson S."/>
            <person name="Dopson M."/>
        </authorList>
    </citation>
    <scope>NUCLEOTIDE SEQUENCE</scope>
    <source>
        <strain evidence="2">MM415A03898</strain>
        <strain evidence="1">MM415B00972</strain>
    </source>
</reference>
<gene>
    <name evidence="2" type="ORF">MM415A03898_0009</name>
    <name evidence="1" type="ORF">MM415B00972_0031</name>
</gene>
<dbReference type="AlphaFoldDB" id="A0A6M3JM73"/>
<evidence type="ECO:0000313" key="1">
    <source>
        <dbReference type="EMBL" id="QJA61234.1"/>
    </source>
</evidence>
<organism evidence="2">
    <name type="scientific">viral metagenome</name>
    <dbReference type="NCBI Taxonomy" id="1070528"/>
    <lineage>
        <taxon>unclassified sequences</taxon>
        <taxon>metagenomes</taxon>
        <taxon>organismal metagenomes</taxon>
    </lineage>
</organism>
<protein>
    <submittedName>
        <fullName evidence="2">Uncharacterized protein</fullName>
    </submittedName>
</protein>
<name>A0A6M3JM73_9ZZZZ</name>